<keyword evidence="2" id="KW-1185">Reference proteome</keyword>
<name>A0ABQ9HMY6_9NEOP</name>
<organism evidence="1 2">
    <name type="scientific">Dryococelus australis</name>
    <dbReference type="NCBI Taxonomy" id="614101"/>
    <lineage>
        <taxon>Eukaryota</taxon>
        <taxon>Metazoa</taxon>
        <taxon>Ecdysozoa</taxon>
        <taxon>Arthropoda</taxon>
        <taxon>Hexapoda</taxon>
        <taxon>Insecta</taxon>
        <taxon>Pterygota</taxon>
        <taxon>Neoptera</taxon>
        <taxon>Polyneoptera</taxon>
        <taxon>Phasmatodea</taxon>
        <taxon>Verophasmatodea</taxon>
        <taxon>Anareolatae</taxon>
        <taxon>Phasmatidae</taxon>
        <taxon>Eurycanthinae</taxon>
        <taxon>Dryococelus</taxon>
    </lineage>
</organism>
<sequence length="104" mass="11287">MTQVEPPKSPITIKVANGSHLTSISKGADRTVKVDALIVEELSHNLLSVSKLNSKQNTVIFTRSCATRATNNNFQIECKAHGNLFVASFECVHKNCNLSISSDS</sequence>
<protein>
    <submittedName>
        <fullName evidence="1">Uncharacterized protein</fullName>
    </submittedName>
</protein>
<evidence type="ECO:0000313" key="1">
    <source>
        <dbReference type="EMBL" id="KAJ8885456.1"/>
    </source>
</evidence>
<dbReference type="Proteomes" id="UP001159363">
    <property type="component" value="Chromosome X"/>
</dbReference>
<comment type="caution">
    <text evidence="1">The sequence shown here is derived from an EMBL/GenBank/DDBJ whole genome shotgun (WGS) entry which is preliminary data.</text>
</comment>
<accession>A0ABQ9HMY6</accession>
<dbReference type="EMBL" id="JARBHB010000004">
    <property type="protein sequence ID" value="KAJ8885456.1"/>
    <property type="molecule type" value="Genomic_DNA"/>
</dbReference>
<evidence type="ECO:0000313" key="2">
    <source>
        <dbReference type="Proteomes" id="UP001159363"/>
    </source>
</evidence>
<proteinExistence type="predicted"/>
<gene>
    <name evidence="1" type="ORF">PR048_011653</name>
</gene>
<reference evidence="1 2" key="1">
    <citation type="submission" date="2023-02" db="EMBL/GenBank/DDBJ databases">
        <title>LHISI_Scaffold_Assembly.</title>
        <authorList>
            <person name="Stuart O.P."/>
            <person name="Cleave R."/>
            <person name="Magrath M.J.L."/>
            <person name="Mikheyev A.S."/>
        </authorList>
    </citation>
    <scope>NUCLEOTIDE SEQUENCE [LARGE SCALE GENOMIC DNA]</scope>
    <source>
        <strain evidence="1">Daus_M_001</strain>
        <tissue evidence="1">Leg muscle</tissue>
    </source>
</reference>